<dbReference type="AlphaFoldDB" id="A0A841ZRD1"/>
<dbReference type="EMBL" id="JAARRM010000004">
    <property type="protein sequence ID" value="MBC1521982.1"/>
    <property type="molecule type" value="Genomic_DNA"/>
</dbReference>
<evidence type="ECO:0000313" key="3">
    <source>
        <dbReference type="Proteomes" id="UP000559885"/>
    </source>
</evidence>
<accession>A0A841ZRD1</accession>
<gene>
    <name evidence="2" type="ORF">HB912_10010</name>
</gene>
<dbReference type="Pfam" id="PF08818">
    <property type="entry name" value="DUF1801"/>
    <property type="match status" value="1"/>
</dbReference>
<feature type="domain" description="YdhG-like" evidence="1">
    <location>
        <begin position="16"/>
        <end position="111"/>
    </location>
</feature>
<reference evidence="2 3" key="1">
    <citation type="submission" date="2020-03" db="EMBL/GenBank/DDBJ databases">
        <title>Soil Listeria distribution.</title>
        <authorList>
            <person name="Liao J."/>
            <person name="Wiedmann M."/>
        </authorList>
    </citation>
    <scope>NUCLEOTIDE SEQUENCE [LARGE SCALE GENOMIC DNA]</scope>
    <source>
        <strain evidence="2 3">FSL L7-1507</strain>
    </source>
</reference>
<proteinExistence type="predicted"/>
<dbReference type="Proteomes" id="UP000559885">
    <property type="component" value="Unassembled WGS sequence"/>
</dbReference>
<dbReference type="Gene3D" id="3.90.1150.200">
    <property type="match status" value="1"/>
</dbReference>
<dbReference type="RefSeq" id="WP_185374258.1">
    <property type="nucleotide sequence ID" value="NZ_JAARRM010000004.1"/>
</dbReference>
<dbReference type="SUPFAM" id="SSF159888">
    <property type="entry name" value="YdhG-like"/>
    <property type="match status" value="1"/>
</dbReference>
<comment type="caution">
    <text evidence="2">The sequence shown here is derived from an EMBL/GenBank/DDBJ whole genome shotgun (WGS) entry which is preliminary data.</text>
</comment>
<organism evidence="2 3">
    <name type="scientific">Listeria aquatica</name>
    <dbReference type="NCBI Taxonomy" id="1494960"/>
    <lineage>
        <taxon>Bacteria</taxon>
        <taxon>Bacillati</taxon>
        <taxon>Bacillota</taxon>
        <taxon>Bacilli</taxon>
        <taxon>Bacillales</taxon>
        <taxon>Listeriaceae</taxon>
        <taxon>Listeria</taxon>
    </lineage>
</organism>
<name>A0A841ZRD1_9LIST</name>
<evidence type="ECO:0000313" key="2">
    <source>
        <dbReference type="EMBL" id="MBC1521982.1"/>
    </source>
</evidence>
<sequence length="124" mass="14723">METLTEYLDTLEIPEQRARMVEIFDWIKESFPDLVPVIKWNQPMFTDHGTFIIGFSTSKKHISVAPEVKTMKKFEEKIADAHYGATSNLFRITWKQPTNFDLLKEIIEFNVTDKQDYTKFWREA</sequence>
<protein>
    <submittedName>
        <fullName evidence="2">Iron chaperone</fullName>
    </submittedName>
</protein>
<evidence type="ECO:0000259" key="1">
    <source>
        <dbReference type="Pfam" id="PF08818"/>
    </source>
</evidence>
<dbReference type="InterPro" id="IPR014922">
    <property type="entry name" value="YdhG-like"/>
</dbReference>